<keyword evidence="2" id="KW-1185">Reference proteome</keyword>
<dbReference type="Proteomes" id="UP001150941">
    <property type="component" value="Unassembled WGS sequence"/>
</dbReference>
<reference evidence="1" key="1">
    <citation type="submission" date="2022-11" db="EMBL/GenBank/DDBJ databases">
        <authorList>
            <person name="Petersen C."/>
        </authorList>
    </citation>
    <scope>NUCLEOTIDE SEQUENCE</scope>
    <source>
        <strain evidence="1">IBT 19713</strain>
    </source>
</reference>
<comment type="caution">
    <text evidence="1">The sequence shown here is derived from an EMBL/GenBank/DDBJ whole genome shotgun (WGS) entry which is preliminary data.</text>
</comment>
<evidence type="ECO:0000313" key="1">
    <source>
        <dbReference type="EMBL" id="KAJ5232648.1"/>
    </source>
</evidence>
<dbReference type="AlphaFoldDB" id="A0A9W9P265"/>
<sequence>MESHSKPTTGDASDLVLGYAYLSPFREHLVSYAPTVEQSLFVHPQYHSRSIGTGLLNAPFRLVDAGQVHHSCSVAGRDELGGPGISSGTRVRNIIAGVAVDPEGEQGGEALRRWYEKCLLVEVGRSHRVGFKRGNWEVFEIQVSIPQ</sequence>
<dbReference type="RefSeq" id="XP_058330641.1">
    <property type="nucleotide sequence ID" value="XM_058474901.1"/>
</dbReference>
<proteinExistence type="predicted"/>
<dbReference type="OrthoDB" id="2129362at2759"/>
<evidence type="ECO:0000313" key="2">
    <source>
        <dbReference type="Proteomes" id="UP001150941"/>
    </source>
</evidence>
<dbReference type="Gene3D" id="3.40.630.30">
    <property type="match status" value="1"/>
</dbReference>
<evidence type="ECO:0008006" key="3">
    <source>
        <dbReference type="Google" id="ProtNLM"/>
    </source>
</evidence>
<reference evidence="1" key="2">
    <citation type="journal article" date="2023" name="IMA Fungus">
        <title>Comparative genomic study of the Penicillium genus elucidates a diverse pangenome and 15 lateral gene transfer events.</title>
        <authorList>
            <person name="Petersen C."/>
            <person name="Sorensen T."/>
            <person name="Nielsen M.R."/>
            <person name="Sondergaard T.E."/>
            <person name="Sorensen J.L."/>
            <person name="Fitzpatrick D.A."/>
            <person name="Frisvad J.C."/>
            <person name="Nielsen K.L."/>
        </authorList>
    </citation>
    <scope>NUCLEOTIDE SEQUENCE</scope>
    <source>
        <strain evidence="1">IBT 19713</strain>
    </source>
</reference>
<protein>
    <recommendedName>
        <fullName evidence="3">N-acetyltransferase domain-containing protein</fullName>
    </recommendedName>
</protein>
<dbReference type="GeneID" id="83202204"/>
<organism evidence="1 2">
    <name type="scientific">Penicillium chermesinum</name>
    <dbReference type="NCBI Taxonomy" id="63820"/>
    <lineage>
        <taxon>Eukaryota</taxon>
        <taxon>Fungi</taxon>
        <taxon>Dikarya</taxon>
        <taxon>Ascomycota</taxon>
        <taxon>Pezizomycotina</taxon>
        <taxon>Eurotiomycetes</taxon>
        <taxon>Eurotiomycetidae</taxon>
        <taxon>Eurotiales</taxon>
        <taxon>Aspergillaceae</taxon>
        <taxon>Penicillium</taxon>
    </lineage>
</organism>
<gene>
    <name evidence="1" type="ORF">N7468_005604</name>
</gene>
<name>A0A9W9P265_9EURO</name>
<accession>A0A9W9P265</accession>
<dbReference type="EMBL" id="JAPQKS010000004">
    <property type="protein sequence ID" value="KAJ5232648.1"/>
    <property type="molecule type" value="Genomic_DNA"/>
</dbReference>